<name>A0A8J3BRU6_9ACTN</name>
<reference evidence="1" key="2">
    <citation type="submission" date="2020-09" db="EMBL/GenBank/DDBJ databases">
        <authorList>
            <person name="Sun Q."/>
            <person name="Ohkuma M."/>
        </authorList>
    </citation>
    <scope>NUCLEOTIDE SEQUENCE</scope>
    <source>
        <strain evidence="1">JCM 3091</strain>
    </source>
</reference>
<accession>A0A8J3BRU6</accession>
<protein>
    <submittedName>
        <fullName evidence="1">Uncharacterized protein</fullName>
    </submittedName>
</protein>
<proteinExistence type="predicted"/>
<dbReference type="Proteomes" id="UP000662200">
    <property type="component" value="Unassembled WGS sequence"/>
</dbReference>
<dbReference type="RefSeq" id="WP_189114595.1">
    <property type="nucleotide sequence ID" value="NZ_BMQC01000008.1"/>
</dbReference>
<sequence length="55" mass="6056">MLSVCALLAVLFLASNRRRTTHRIFAEARAQGRAEGHAEGFAEGYVAGMSRRYVS</sequence>
<organism evidence="1 2">
    <name type="scientific">Pilimelia terevasa</name>
    <dbReference type="NCBI Taxonomy" id="53372"/>
    <lineage>
        <taxon>Bacteria</taxon>
        <taxon>Bacillati</taxon>
        <taxon>Actinomycetota</taxon>
        <taxon>Actinomycetes</taxon>
        <taxon>Micromonosporales</taxon>
        <taxon>Micromonosporaceae</taxon>
        <taxon>Pilimelia</taxon>
    </lineage>
</organism>
<comment type="caution">
    <text evidence="1">The sequence shown here is derived from an EMBL/GenBank/DDBJ whole genome shotgun (WGS) entry which is preliminary data.</text>
</comment>
<reference evidence="1" key="1">
    <citation type="journal article" date="2014" name="Int. J. Syst. Evol. Microbiol.">
        <title>Complete genome sequence of Corynebacterium casei LMG S-19264T (=DSM 44701T), isolated from a smear-ripened cheese.</title>
        <authorList>
            <consortium name="US DOE Joint Genome Institute (JGI-PGF)"/>
            <person name="Walter F."/>
            <person name="Albersmeier A."/>
            <person name="Kalinowski J."/>
            <person name="Ruckert C."/>
        </authorList>
    </citation>
    <scope>NUCLEOTIDE SEQUENCE</scope>
    <source>
        <strain evidence="1">JCM 3091</strain>
    </source>
</reference>
<dbReference type="AlphaFoldDB" id="A0A8J3BRU6"/>
<evidence type="ECO:0000313" key="2">
    <source>
        <dbReference type="Proteomes" id="UP000662200"/>
    </source>
</evidence>
<gene>
    <name evidence="1" type="ORF">GCM10010124_26480</name>
</gene>
<dbReference type="EMBL" id="BMQC01000008">
    <property type="protein sequence ID" value="GGK32395.1"/>
    <property type="molecule type" value="Genomic_DNA"/>
</dbReference>
<evidence type="ECO:0000313" key="1">
    <source>
        <dbReference type="EMBL" id="GGK32395.1"/>
    </source>
</evidence>
<keyword evidence="2" id="KW-1185">Reference proteome</keyword>